<feature type="compositionally biased region" description="Polar residues" evidence="6">
    <location>
        <begin position="14"/>
        <end position="31"/>
    </location>
</feature>
<feature type="transmembrane region" description="Helical" evidence="7">
    <location>
        <begin position="247"/>
        <end position="270"/>
    </location>
</feature>
<dbReference type="GO" id="GO:0016020">
    <property type="term" value="C:membrane"/>
    <property type="evidence" value="ECO:0007669"/>
    <property type="project" value="UniProtKB-SubCell"/>
</dbReference>
<dbReference type="PROSITE" id="PS50850">
    <property type="entry name" value="MFS"/>
    <property type="match status" value="1"/>
</dbReference>
<feature type="compositionally biased region" description="Polar residues" evidence="6">
    <location>
        <begin position="42"/>
        <end position="57"/>
    </location>
</feature>
<dbReference type="EMBL" id="WNWS01000539">
    <property type="protein sequence ID" value="KAE9966117.1"/>
    <property type="molecule type" value="Genomic_DNA"/>
</dbReference>
<comment type="subcellular location">
    <subcellularLocation>
        <location evidence="1">Membrane</location>
        <topology evidence="1">Multi-pass membrane protein</topology>
    </subcellularLocation>
</comment>
<feature type="transmembrane region" description="Helical" evidence="7">
    <location>
        <begin position="301"/>
        <end position="323"/>
    </location>
</feature>
<dbReference type="Gene3D" id="1.20.1250.20">
    <property type="entry name" value="MFS general substrate transporter like domains"/>
    <property type="match status" value="1"/>
</dbReference>
<feature type="transmembrane region" description="Helical" evidence="7">
    <location>
        <begin position="530"/>
        <end position="550"/>
    </location>
</feature>
<organism evidence="9 10">
    <name type="scientific">Venturia inaequalis</name>
    <name type="common">Apple scab fungus</name>
    <dbReference type="NCBI Taxonomy" id="5025"/>
    <lineage>
        <taxon>Eukaryota</taxon>
        <taxon>Fungi</taxon>
        <taxon>Dikarya</taxon>
        <taxon>Ascomycota</taxon>
        <taxon>Pezizomycotina</taxon>
        <taxon>Dothideomycetes</taxon>
        <taxon>Pleosporomycetidae</taxon>
        <taxon>Venturiales</taxon>
        <taxon>Venturiaceae</taxon>
        <taxon>Venturia</taxon>
    </lineage>
</organism>
<protein>
    <recommendedName>
        <fullName evidence="8">Major facilitator superfamily (MFS) profile domain-containing protein</fullName>
    </recommendedName>
</protein>
<feature type="transmembrane region" description="Helical" evidence="7">
    <location>
        <begin position="189"/>
        <end position="208"/>
    </location>
</feature>
<evidence type="ECO:0000256" key="7">
    <source>
        <dbReference type="SAM" id="Phobius"/>
    </source>
</evidence>
<evidence type="ECO:0000313" key="9">
    <source>
        <dbReference type="EMBL" id="KAE9966117.1"/>
    </source>
</evidence>
<feature type="transmembrane region" description="Helical" evidence="7">
    <location>
        <begin position="597"/>
        <end position="616"/>
    </location>
</feature>
<feature type="transmembrane region" description="Helical" evidence="7">
    <location>
        <begin position="158"/>
        <end position="177"/>
    </location>
</feature>
<evidence type="ECO:0000256" key="5">
    <source>
        <dbReference type="ARBA" id="ARBA00023136"/>
    </source>
</evidence>
<evidence type="ECO:0000256" key="1">
    <source>
        <dbReference type="ARBA" id="ARBA00004141"/>
    </source>
</evidence>
<evidence type="ECO:0000256" key="6">
    <source>
        <dbReference type="SAM" id="MobiDB-lite"/>
    </source>
</evidence>
<dbReference type="InterPro" id="IPR001958">
    <property type="entry name" value="Tet-R_TetA/multi-R_MdtG-like"/>
</dbReference>
<sequence>MMTDTDNARLAAASIQSPSSESIANSTSSGKTLRDEDKDLENWSSNPSPRQQTLNQGKDNDYDDEGSDEDDHLLTIQTTPPPESNTIPSPLIFEEEQKRPVQKKTATWKSLPRKGQLALLTISRLAEPLTQTSLQSYMFYQLKSFDTSQTDPQISVQAGMLAAAFTAAQFVTAIPWGRAADSEVFGRKRVLIIGLVGTMVSAVGFGFSRGFYTAMFFRTLGGALNGNVGVMRTMISEIIKEKKFQTRAFMLLPMTFNIGVIIGPVLGGVLSDPIRSYPHLFGNNSTIGGRNGVWWMKQWPYALPNLVSAMFLLSAAILLFLGLEETHEVLRYQPDRGRAIGTWVIKNIFRRRQDTAYSSIPTSDELGSPADADDVELQCQSHSKKHETIKRRQKLPLRRIWTRNVIITLTAHATLALHVGTFNSLWFVFLSTPRYNAKHPHPPSLHHPSFPLHFNGGLALPPARIGLALSILGIIGISIQLFLYPSWSGRLGLVRSYRYSLLLFPIAYTLAPYLAILPSSTPPPLPANGIVVWIGITTVLAIQVMARTFALPATNILVNNACPHPSVLGTFHGIAQSVSSLSRTFGPAVAGWLYGRGLIWGVVGTGFWFLAIAAVVNNFAACFVRDADGHEIVLEGEEEEVRGNREHDR</sequence>
<dbReference type="PRINTS" id="PR01035">
    <property type="entry name" value="TCRTETA"/>
</dbReference>
<evidence type="ECO:0000256" key="2">
    <source>
        <dbReference type="ARBA" id="ARBA00022448"/>
    </source>
</evidence>
<dbReference type="PANTHER" id="PTHR23504:SF6">
    <property type="entry name" value="MULTIDRUG TRANSPORTER, PUTATIVE (AFU_ORTHOLOGUE AFUA_4G08740)-RELATED"/>
    <property type="match status" value="1"/>
</dbReference>
<evidence type="ECO:0000313" key="10">
    <source>
        <dbReference type="Proteomes" id="UP000447873"/>
    </source>
</evidence>
<feature type="region of interest" description="Disordered" evidence="6">
    <location>
        <begin position="1"/>
        <end position="107"/>
    </location>
</feature>
<dbReference type="GO" id="GO:0022857">
    <property type="term" value="F:transmembrane transporter activity"/>
    <property type="evidence" value="ECO:0007669"/>
    <property type="project" value="InterPro"/>
</dbReference>
<keyword evidence="2" id="KW-0813">Transport</keyword>
<keyword evidence="4 7" id="KW-1133">Transmembrane helix</keyword>
<reference evidence="9 10" key="1">
    <citation type="submission" date="2018-12" db="EMBL/GenBank/DDBJ databases">
        <title>Venturia inaequalis Genome Resource.</title>
        <authorList>
            <person name="Lichtner F.J."/>
        </authorList>
    </citation>
    <scope>NUCLEOTIDE SEQUENCE [LARGE SCALE GENOMIC DNA]</scope>
    <source>
        <strain evidence="9 10">120213</strain>
    </source>
</reference>
<gene>
    <name evidence="9" type="ORF">EG328_009127</name>
</gene>
<accession>A0A8H3YQ37</accession>
<feature type="compositionally biased region" description="Basic and acidic residues" evidence="6">
    <location>
        <begin position="32"/>
        <end position="41"/>
    </location>
</feature>
<feature type="transmembrane region" description="Helical" evidence="7">
    <location>
        <begin position="400"/>
        <end position="429"/>
    </location>
</feature>
<keyword evidence="3 7" id="KW-0812">Transmembrane</keyword>
<evidence type="ECO:0000256" key="4">
    <source>
        <dbReference type="ARBA" id="ARBA00022989"/>
    </source>
</evidence>
<dbReference type="InterPro" id="IPR036259">
    <property type="entry name" value="MFS_trans_sf"/>
</dbReference>
<dbReference type="Proteomes" id="UP000447873">
    <property type="component" value="Unassembled WGS sequence"/>
</dbReference>
<feature type="transmembrane region" description="Helical" evidence="7">
    <location>
        <begin position="465"/>
        <end position="487"/>
    </location>
</feature>
<evidence type="ECO:0000256" key="3">
    <source>
        <dbReference type="ARBA" id="ARBA00022692"/>
    </source>
</evidence>
<evidence type="ECO:0000259" key="8">
    <source>
        <dbReference type="PROSITE" id="PS50850"/>
    </source>
</evidence>
<keyword evidence="5 7" id="KW-0472">Membrane</keyword>
<comment type="caution">
    <text evidence="9">The sequence shown here is derived from an EMBL/GenBank/DDBJ whole genome shotgun (WGS) entry which is preliminary data.</text>
</comment>
<dbReference type="InterPro" id="IPR020846">
    <property type="entry name" value="MFS_dom"/>
</dbReference>
<dbReference type="AlphaFoldDB" id="A0A8H3YQ37"/>
<feature type="compositionally biased region" description="Acidic residues" evidence="6">
    <location>
        <begin position="61"/>
        <end position="71"/>
    </location>
</feature>
<dbReference type="Pfam" id="PF07690">
    <property type="entry name" value="MFS_1"/>
    <property type="match status" value="2"/>
</dbReference>
<feature type="domain" description="Major facilitator superfamily (MFS) profile" evidence="8">
    <location>
        <begin position="116"/>
        <end position="629"/>
    </location>
</feature>
<dbReference type="SUPFAM" id="SSF103473">
    <property type="entry name" value="MFS general substrate transporter"/>
    <property type="match status" value="1"/>
</dbReference>
<proteinExistence type="predicted"/>
<dbReference type="PANTHER" id="PTHR23504">
    <property type="entry name" value="MAJOR FACILITATOR SUPERFAMILY DOMAIN-CONTAINING PROTEIN 10"/>
    <property type="match status" value="1"/>
</dbReference>
<feature type="transmembrane region" description="Helical" evidence="7">
    <location>
        <begin position="499"/>
        <end position="518"/>
    </location>
</feature>
<name>A0A8H3YQ37_VENIN</name>
<dbReference type="InterPro" id="IPR011701">
    <property type="entry name" value="MFS"/>
</dbReference>